<sequence length="101" mass="11535">MTGEARTPRRVRVTWRHKGGRQPSGVVYVGRPTRWGNPYPVQTYGLNEALRRFREHLRARPDLVADAREVLTGYDLACYCPEGQPCHADEWLTLLNTSQVG</sequence>
<gene>
    <name evidence="2" type="ORF">B1813_22815</name>
</gene>
<feature type="domain" description="DUF4326" evidence="1">
    <location>
        <begin position="16"/>
        <end position="89"/>
    </location>
</feature>
<dbReference type="STRING" id="1962155.B1813_22815"/>
<protein>
    <recommendedName>
        <fullName evidence="1">DUF4326 domain-containing protein</fullName>
    </recommendedName>
</protein>
<accession>A0A1V8ZVL0</accession>
<dbReference type="Proteomes" id="UP000192591">
    <property type="component" value="Unassembled WGS sequence"/>
</dbReference>
<proteinExistence type="predicted"/>
<reference evidence="2 3" key="1">
    <citation type="submission" date="2017-02" db="EMBL/GenBank/DDBJ databases">
        <title>Draft genome of Saccharomonospora sp. 154.</title>
        <authorList>
            <person name="Alonso-Carmona G.S."/>
            <person name="De La Haba R."/>
            <person name="Vera-Gargallo B."/>
            <person name="Sandoval-Trujillo A.H."/>
            <person name="Ramirez-Duran N."/>
            <person name="Ventosa A."/>
        </authorList>
    </citation>
    <scope>NUCLEOTIDE SEQUENCE [LARGE SCALE GENOMIC DNA]</scope>
    <source>
        <strain evidence="2 3">LRS4.154</strain>
    </source>
</reference>
<dbReference type="InterPro" id="IPR025475">
    <property type="entry name" value="DUF4326"/>
</dbReference>
<name>A0A1V8ZVL0_SACPI</name>
<keyword evidence="3" id="KW-1185">Reference proteome</keyword>
<dbReference type="AlphaFoldDB" id="A0A1V8ZVL0"/>
<evidence type="ECO:0000313" key="2">
    <source>
        <dbReference type="EMBL" id="OQO88987.1"/>
    </source>
</evidence>
<evidence type="ECO:0000259" key="1">
    <source>
        <dbReference type="Pfam" id="PF14216"/>
    </source>
</evidence>
<comment type="caution">
    <text evidence="2">The sequence shown here is derived from an EMBL/GenBank/DDBJ whole genome shotgun (WGS) entry which is preliminary data.</text>
</comment>
<dbReference type="Pfam" id="PF14216">
    <property type="entry name" value="DUF4326"/>
    <property type="match status" value="1"/>
</dbReference>
<organism evidence="2 3">
    <name type="scientific">Saccharomonospora piscinae</name>
    <dbReference type="NCBI Taxonomy" id="687388"/>
    <lineage>
        <taxon>Bacteria</taxon>
        <taxon>Bacillati</taxon>
        <taxon>Actinomycetota</taxon>
        <taxon>Actinomycetes</taxon>
        <taxon>Pseudonocardiales</taxon>
        <taxon>Pseudonocardiaceae</taxon>
        <taxon>Saccharomonospora</taxon>
    </lineage>
</organism>
<evidence type="ECO:0000313" key="3">
    <source>
        <dbReference type="Proteomes" id="UP000192591"/>
    </source>
</evidence>
<dbReference type="EMBL" id="MWIH01000010">
    <property type="protein sequence ID" value="OQO88987.1"/>
    <property type="molecule type" value="Genomic_DNA"/>
</dbReference>